<keyword evidence="2" id="KW-1185">Reference proteome</keyword>
<gene>
    <name evidence="1" type="ORF">Ato02nite_060160</name>
</gene>
<protein>
    <submittedName>
        <fullName evidence="1">Uncharacterized protein</fullName>
    </submittedName>
</protein>
<comment type="caution">
    <text evidence="1">The sequence shown here is derived from an EMBL/GenBank/DDBJ whole genome shotgun (WGS) entry which is preliminary data.</text>
</comment>
<proteinExistence type="predicted"/>
<evidence type="ECO:0000313" key="1">
    <source>
        <dbReference type="EMBL" id="GIM94223.1"/>
    </source>
</evidence>
<dbReference type="EMBL" id="BOQN01000076">
    <property type="protein sequence ID" value="GIM94223.1"/>
    <property type="molecule type" value="Genomic_DNA"/>
</dbReference>
<evidence type="ECO:0000313" key="2">
    <source>
        <dbReference type="Proteomes" id="UP000677082"/>
    </source>
</evidence>
<name>A0A919TEN4_9ACTN</name>
<sequence length="109" mass="11884">MGVDQGVIRVMTDYDCFPLWLRGGAGPTNIDPATLPISAALAEELLAWADEYDDTLDRDDPLASGFADRDAELAFYAHGRELAHRLAGELGETVDYFDGPAARDERISP</sequence>
<organism evidence="1 2">
    <name type="scientific">Paractinoplanes toevensis</name>
    <dbReference type="NCBI Taxonomy" id="571911"/>
    <lineage>
        <taxon>Bacteria</taxon>
        <taxon>Bacillati</taxon>
        <taxon>Actinomycetota</taxon>
        <taxon>Actinomycetes</taxon>
        <taxon>Micromonosporales</taxon>
        <taxon>Micromonosporaceae</taxon>
        <taxon>Paractinoplanes</taxon>
    </lineage>
</organism>
<dbReference type="AlphaFoldDB" id="A0A919TEN4"/>
<accession>A0A919TEN4</accession>
<reference evidence="1 2" key="1">
    <citation type="submission" date="2021-03" db="EMBL/GenBank/DDBJ databases">
        <title>Whole genome shotgun sequence of Actinoplanes toevensis NBRC 105298.</title>
        <authorList>
            <person name="Komaki H."/>
            <person name="Tamura T."/>
        </authorList>
    </citation>
    <scope>NUCLEOTIDE SEQUENCE [LARGE SCALE GENOMIC DNA]</scope>
    <source>
        <strain evidence="1 2">NBRC 105298</strain>
    </source>
</reference>
<dbReference type="Proteomes" id="UP000677082">
    <property type="component" value="Unassembled WGS sequence"/>
</dbReference>